<evidence type="ECO:0000256" key="6">
    <source>
        <dbReference type="ARBA" id="ARBA00023002"/>
    </source>
</evidence>
<keyword evidence="3 12" id="KW-0812">Transmembrane</keyword>
<feature type="transmembrane region" description="Helical" evidence="12">
    <location>
        <begin position="284"/>
        <end position="307"/>
    </location>
</feature>
<dbReference type="RefSeq" id="WP_277539516.1">
    <property type="nucleotide sequence ID" value="NZ_JAPDIA010000009.1"/>
</dbReference>
<evidence type="ECO:0000256" key="7">
    <source>
        <dbReference type="ARBA" id="ARBA00023004"/>
    </source>
</evidence>
<evidence type="ECO:0000256" key="3">
    <source>
        <dbReference type="ARBA" id="ARBA00022692"/>
    </source>
</evidence>
<keyword evidence="9 12" id="KW-0472">Membrane</keyword>
<dbReference type="PANTHER" id="PTHR35457:SF1">
    <property type="entry name" value="HEME A SYNTHASE"/>
    <property type="match status" value="1"/>
</dbReference>
<comment type="caution">
    <text evidence="13">The sequence shown here is derived from an EMBL/GenBank/DDBJ whole genome shotgun (WGS) entry which is preliminary data.</text>
</comment>
<evidence type="ECO:0000313" key="14">
    <source>
        <dbReference type="Proteomes" id="UP001153404"/>
    </source>
</evidence>
<feature type="transmembrane region" description="Helical" evidence="12">
    <location>
        <begin position="59"/>
        <end position="79"/>
    </location>
</feature>
<keyword evidence="2" id="KW-1003">Cell membrane</keyword>
<keyword evidence="4" id="KW-0479">Metal-binding</keyword>
<evidence type="ECO:0000256" key="4">
    <source>
        <dbReference type="ARBA" id="ARBA00022723"/>
    </source>
</evidence>
<dbReference type="GO" id="GO:0016491">
    <property type="term" value="F:oxidoreductase activity"/>
    <property type="evidence" value="ECO:0007669"/>
    <property type="project" value="UniProtKB-KW"/>
</dbReference>
<dbReference type="InterPro" id="IPR003780">
    <property type="entry name" value="COX15/CtaA_fam"/>
</dbReference>
<feature type="transmembrane region" description="Helical" evidence="12">
    <location>
        <begin position="200"/>
        <end position="219"/>
    </location>
</feature>
<evidence type="ECO:0000256" key="10">
    <source>
        <dbReference type="ARBA" id="ARBA00023157"/>
    </source>
</evidence>
<dbReference type="PANTHER" id="PTHR35457">
    <property type="entry name" value="HEME A SYNTHASE"/>
    <property type="match status" value="1"/>
</dbReference>
<protein>
    <submittedName>
        <fullName evidence="13">COX15/CtaA family protein</fullName>
    </submittedName>
</protein>
<feature type="transmembrane region" description="Helical" evidence="12">
    <location>
        <begin position="252"/>
        <end position="272"/>
    </location>
</feature>
<comment type="pathway">
    <text evidence="11">Porphyrin-containing compound metabolism.</text>
</comment>
<feature type="transmembrane region" description="Helical" evidence="12">
    <location>
        <begin position="118"/>
        <end position="140"/>
    </location>
</feature>
<keyword evidence="14" id="KW-1185">Reference proteome</keyword>
<dbReference type="GO" id="GO:0006784">
    <property type="term" value="P:heme A biosynthetic process"/>
    <property type="evidence" value="ECO:0007669"/>
    <property type="project" value="InterPro"/>
</dbReference>
<keyword evidence="5 12" id="KW-1133">Transmembrane helix</keyword>
<keyword evidence="8" id="KW-0350">Heme biosynthesis</keyword>
<keyword evidence="7" id="KW-0408">Iron</keyword>
<evidence type="ECO:0000256" key="12">
    <source>
        <dbReference type="SAM" id="Phobius"/>
    </source>
</evidence>
<accession>A0A9X4L1T3</accession>
<dbReference type="Pfam" id="PF02628">
    <property type="entry name" value="COX15-CtaA"/>
    <property type="match status" value="2"/>
</dbReference>
<keyword evidence="6" id="KW-0560">Oxidoreductase</keyword>
<dbReference type="GO" id="GO:0046872">
    <property type="term" value="F:metal ion binding"/>
    <property type="evidence" value="ECO:0007669"/>
    <property type="project" value="UniProtKB-KW"/>
</dbReference>
<dbReference type="AlphaFoldDB" id="A0A9X4L1T3"/>
<evidence type="ECO:0000256" key="2">
    <source>
        <dbReference type="ARBA" id="ARBA00022475"/>
    </source>
</evidence>
<dbReference type="EMBL" id="JAPDIA010000009">
    <property type="protein sequence ID" value="MDG0814546.1"/>
    <property type="molecule type" value="Genomic_DNA"/>
</dbReference>
<comment type="subcellular location">
    <subcellularLocation>
        <location evidence="1">Membrane</location>
        <topology evidence="1">Multi-pass membrane protein</topology>
    </subcellularLocation>
</comment>
<organism evidence="13 14">
    <name type="scientific">Cohnella rhizosphaerae</name>
    <dbReference type="NCBI Taxonomy" id="1457232"/>
    <lineage>
        <taxon>Bacteria</taxon>
        <taxon>Bacillati</taxon>
        <taxon>Bacillota</taxon>
        <taxon>Bacilli</taxon>
        <taxon>Bacillales</taxon>
        <taxon>Paenibacillaceae</taxon>
        <taxon>Cohnella</taxon>
    </lineage>
</organism>
<evidence type="ECO:0000256" key="1">
    <source>
        <dbReference type="ARBA" id="ARBA00004141"/>
    </source>
</evidence>
<proteinExistence type="predicted"/>
<keyword evidence="10" id="KW-1015">Disulfide bond</keyword>
<feature type="transmembrane region" description="Helical" evidence="12">
    <location>
        <begin position="91"/>
        <end position="112"/>
    </location>
</feature>
<reference evidence="13" key="1">
    <citation type="submission" date="2022-10" db="EMBL/GenBank/DDBJ databases">
        <title>Comparative genomic analysis of Cohnella hashimotonis sp. nov., isolated from the International Space Station.</title>
        <authorList>
            <person name="Simpson A."/>
            <person name="Venkateswaran K."/>
        </authorList>
    </citation>
    <scope>NUCLEOTIDE SEQUENCE</scope>
    <source>
        <strain evidence="13">DSM 28161</strain>
    </source>
</reference>
<sequence>MTARAYRLLALWSCLGMLLVLIAGVVVTNTESGRGCGTDWPLCNGKFIPAYTVESIVEYTHRAVSGLEGFLVFGVFLLTMRLKPVSGEARLYAGAALLFTILQAVLGMLAVIMPTSDAVLAIHFGISMVAFTSTWLLYAWARRWDRALRTGDAGAWPIPKGALPAPASLNGGRQSGTAAKLRPNQAGSVPAAGASVPAGLFGWILAVIIYCYAVVYLGAYVRHTDSAGGCIGWPLCNGEVVPELSGATGIVFAHRLGAIVLFLLIGAVALLVRRRTGGHEELTQIGYVSLALVVLQSLSGWLLTATLEYHDVYVFTSLLHTIIISILFSALCLWAIRAWQLSRR</sequence>
<evidence type="ECO:0000313" key="13">
    <source>
        <dbReference type="EMBL" id="MDG0814546.1"/>
    </source>
</evidence>
<evidence type="ECO:0000256" key="5">
    <source>
        <dbReference type="ARBA" id="ARBA00022989"/>
    </source>
</evidence>
<dbReference type="GO" id="GO:0016020">
    <property type="term" value="C:membrane"/>
    <property type="evidence" value="ECO:0007669"/>
    <property type="project" value="UniProtKB-SubCell"/>
</dbReference>
<dbReference type="Proteomes" id="UP001153404">
    <property type="component" value="Unassembled WGS sequence"/>
</dbReference>
<gene>
    <name evidence="13" type="ORF">OMP40_38635</name>
</gene>
<evidence type="ECO:0000256" key="8">
    <source>
        <dbReference type="ARBA" id="ARBA00023133"/>
    </source>
</evidence>
<evidence type="ECO:0000256" key="11">
    <source>
        <dbReference type="ARBA" id="ARBA00023444"/>
    </source>
</evidence>
<evidence type="ECO:0000256" key="9">
    <source>
        <dbReference type="ARBA" id="ARBA00023136"/>
    </source>
</evidence>
<name>A0A9X4L1T3_9BACL</name>
<dbReference type="InterPro" id="IPR050450">
    <property type="entry name" value="COX15/CtaA_HemeA_synthase"/>
</dbReference>
<feature type="transmembrane region" description="Helical" evidence="12">
    <location>
        <begin position="313"/>
        <end position="336"/>
    </location>
</feature>